<evidence type="ECO:0000256" key="4">
    <source>
        <dbReference type="ARBA" id="ARBA00022825"/>
    </source>
</evidence>
<dbReference type="InterPro" id="IPR018114">
    <property type="entry name" value="TRYPSIN_HIS"/>
</dbReference>
<evidence type="ECO:0000256" key="5">
    <source>
        <dbReference type="ARBA" id="ARBA00023157"/>
    </source>
</evidence>
<keyword evidence="2" id="KW-0645">Protease</keyword>
<proteinExistence type="inferred from homology"/>
<name>A0ABQ7PS33_PLUXY</name>
<dbReference type="PRINTS" id="PR00722">
    <property type="entry name" value="CHYMOTRYPSIN"/>
</dbReference>
<evidence type="ECO:0000313" key="8">
    <source>
        <dbReference type="Proteomes" id="UP000823941"/>
    </source>
</evidence>
<protein>
    <recommendedName>
        <fullName evidence="6">Peptidase S1 domain-containing protein</fullName>
    </recommendedName>
</protein>
<comment type="similarity">
    <text evidence="1">Belongs to the peptidase S1 family.</text>
</comment>
<dbReference type="InterPro" id="IPR009003">
    <property type="entry name" value="Peptidase_S1_PA"/>
</dbReference>
<dbReference type="Proteomes" id="UP000823941">
    <property type="component" value="Chromosome 29"/>
</dbReference>
<gene>
    <name evidence="7" type="ORF">JYU34_020838</name>
</gene>
<reference evidence="7 8" key="1">
    <citation type="submission" date="2021-06" db="EMBL/GenBank/DDBJ databases">
        <title>A haploid diamondback moth (Plutella xylostella L.) genome assembly resolves 31 chromosomes and identifies a diamide resistance mutation.</title>
        <authorList>
            <person name="Ward C.M."/>
            <person name="Perry K.D."/>
            <person name="Baker G."/>
            <person name="Powis K."/>
            <person name="Heckel D.G."/>
            <person name="Baxter S.W."/>
        </authorList>
    </citation>
    <scope>NUCLEOTIDE SEQUENCE [LARGE SCALE GENOMIC DNA]</scope>
    <source>
        <strain evidence="7 8">LV</strain>
        <tissue evidence="7">Single pupa</tissue>
    </source>
</reference>
<organism evidence="7 8">
    <name type="scientific">Plutella xylostella</name>
    <name type="common">Diamondback moth</name>
    <name type="synonym">Plutella maculipennis</name>
    <dbReference type="NCBI Taxonomy" id="51655"/>
    <lineage>
        <taxon>Eukaryota</taxon>
        <taxon>Metazoa</taxon>
        <taxon>Ecdysozoa</taxon>
        <taxon>Arthropoda</taxon>
        <taxon>Hexapoda</taxon>
        <taxon>Insecta</taxon>
        <taxon>Pterygota</taxon>
        <taxon>Neoptera</taxon>
        <taxon>Endopterygota</taxon>
        <taxon>Lepidoptera</taxon>
        <taxon>Glossata</taxon>
        <taxon>Ditrysia</taxon>
        <taxon>Yponomeutoidea</taxon>
        <taxon>Plutellidae</taxon>
        <taxon>Plutella</taxon>
    </lineage>
</organism>
<feature type="domain" description="Peptidase S1" evidence="6">
    <location>
        <begin position="47"/>
        <end position="274"/>
    </location>
</feature>
<evidence type="ECO:0000256" key="3">
    <source>
        <dbReference type="ARBA" id="ARBA00022801"/>
    </source>
</evidence>
<dbReference type="InterPro" id="IPR043504">
    <property type="entry name" value="Peptidase_S1_PA_chymotrypsin"/>
</dbReference>
<dbReference type="InterPro" id="IPR001254">
    <property type="entry name" value="Trypsin_dom"/>
</dbReference>
<keyword evidence="4" id="KW-0720">Serine protease</keyword>
<keyword evidence="3" id="KW-0378">Hydrolase</keyword>
<comment type="caution">
    <text evidence="7">The sequence shown here is derived from an EMBL/GenBank/DDBJ whole genome shotgun (WGS) entry which is preliminary data.</text>
</comment>
<dbReference type="Gene3D" id="2.40.10.10">
    <property type="entry name" value="Trypsin-like serine proteases"/>
    <property type="match status" value="1"/>
</dbReference>
<sequence>MEWMKYIRQLTRNLKLLINHKQKKHMAILALLLLAATASAVAATNRIVGGADASIETYPAIVQIEYLNSTVWSHGCGGNILSPTYVLTAAHCVDEDDPMRIRAGTSYRETGGTVINVESYLIHPDYNKFVFLDADIALLRLEQALVYGPSIQPVAIYAQGIEVPDNSAVVFAGWGDTQPDGEPSTILQDVTVYTVSYKQCRRINGRDVTHNMLCAGVLGVGGKGVCFRYSGGPLYYGNVLVGLPSWGYGCASKRYPGVNTKVSAFTDWIVANAV</sequence>
<keyword evidence="8" id="KW-1185">Reference proteome</keyword>
<dbReference type="CDD" id="cd00190">
    <property type="entry name" value="Tryp_SPc"/>
    <property type="match status" value="1"/>
</dbReference>
<accession>A0ABQ7PS33</accession>
<keyword evidence="5" id="KW-1015">Disulfide bond</keyword>
<dbReference type="InterPro" id="IPR001314">
    <property type="entry name" value="Peptidase_S1A"/>
</dbReference>
<dbReference type="InterPro" id="IPR050430">
    <property type="entry name" value="Peptidase_S1"/>
</dbReference>
<dbReference type="PROSITE" id="PS00134">
    <property type="entry name" value="TRYPSIN_HIS"/>
    <property type="match status" value="1"/>
</dbReference>
<dbReference type="Pfam" id="PF00089">
    <property type="entry name" value="Trypsin"/>
    <property type="match status" value="1"/>
</dbReference>
<evidence type="ECO:0000256" key="2">
    <source>
        <dbReference type="ARBA" id="ARBA00022670"/>
    </source>
</evidence>
<dbReference type="SMART" id="SM00020">
    <property type="entry name" value="Tryp_SPc"/>
    <property type="match status" value="1"/>
</dbReference>
<dbReference type="PANTHER" id="PTHR24276">
    <property type="entry name" value="POLYSERASE-RELATED"/>
    <property type="match status" value="1"/>
</dbReference>
<dbReference type="PANTHER" id="PTHR24276:SF91">
    <property type="entry name" value="AT26814P-RELATED"/>
    <property type="match status" value="1"/>
</dbReference>
<dbReference type="EMBL" id="JAHIBW010000029">
    <property type="protein sequence ID" value="KAG7295784.1"/>
    <property type="molecule type" value="Genomic_DNA"/>
</dbReference>
<evidence type="ECO:0000259" key="6">
    <source>
        <dbReference type="PROSITE" id="PS50240"/>
    </source>
</evidence>
<dbReference type="SUPFAM" id="SSF50494">
    <property type="entry name" value="Trypsin-like serine proteases"/>
    <property type="match status" value="1"/>
</dbReference>
<evidence type="ECO:0000256" key="1">
    <source>
        <dbReference type="ARBA" id="ARBA00007664"/>
    </source>
</evidence>
<dbReference type="PROSITE" id="PS50240">
    <property type="entry name" value="TRYPSIN_DOM"/>
    <property type="match status" value="1"/>
</dbReference>
<evidence type="ECO:0000313" key="7">
    <source>
        <dbReference type="EMBL" id="KAG7295784.1"/>
    </source>
</evidence>